<evidence type="ECO:0000313" key="6">
    <source>
        <dbReference type="EMBL" id="KAL0274885.1"/>
    </source>
</evidence>
<proteinExistence type="inferred from homology"/>
<feature type="domain" description="CRC" evidence="5">
    <location>
        <begin position="813"/>
        <end position="926"/>
    </location>
</feature>
<dbReference type="AlphaFoldDB" id="A0AAW2I046"/>
<evidence type="ECO:0000256" key="3">
    <source>
        <dbReference type="ARBA" id="ARBA00023242"/>
    </source>
</evidence>
<dbReference type="PANTHER" id="PTHR12446:SF34">
    <property type="entry name" value="PROTEIN LIN-54 HOMOLOG"/>
    <property type="match status" value="1"/>
</dbReference>
<reference evidence="6" key="1">
    <citation type="journal article" date="2024" name="Gigascience">
        <title>Chromosome-level genome of the poultry shaft louse Menopon gallinae provides insight into the host-switching and adaptive evolution of parasitic lice.</title>
        <authorList>
            <person name="Xu Y."/>
            <person name="Ma L."/>
            <person name="Liu S."/>
            <person name="Liang Y."/>
            <person name="Liu Q."/>
            <person name="He Z."/>
            <person name="Tian L."/>
            <person name="Duan Y."/>
            <person name="Cai W."/>
            <person name="Li H."/>
            <person name="Song F."/>
        </authorList>
    </citation>
    <scope>NUCLEOTIDE SEQUENCE</scope>
    <source>
        <strain evidence="6">Cailab_2023a</strain>
    </source>
</reference>
<feature type="compositionally biased region" description="Basic and acidic residues" evidence="4">
    <location>
        <begin position="1"/>
        <end position="10"/>
    </location>
</feature>
<comment type="subcellular location">
    <subcellularLocation>
        <location evidence="1">Nucleus</location>
    </subcellularLocation>
</comment>
<gene>
    <name evidence="6" type="ORF">PYX00_002915</name>
</gene>
<sequence>MSPPEEDKKAASPQYEIKLEQDELPDLQDQMQPETNFEEPVDDQFPTAEGDICNFKNENMSIEQYDNVDHFQGENEKNSMMMENIIEGSSEMAYENINNTGFEEGEGMETETNEQSSHQESFFPLPCEKRELNENSMLSDANMITESDDGFETYDNEILEPTEEQNEAKESEFTNETQQIEKTFYYKEPAEEEEEEEEEEDETIVQSEEYFQEEQSTDNEAFTEETVFIESGFQNVEEYGSSEQIIETTESEIPPVFINDEMADSVQGIVGEETVLEGDYKTYSKGKAVISKDSVLQLNQSSANLKKTDNVSSVQTSLKRPLLPGPGQQKNVYTKVIIQGNPSASGISNQPFKIIGNAGSSLVSGQTRSISLAQAQQMGLLAPGTKIQQIIPSSSNTGVAGQKRMIYKKIAPTCSSSLLTPSSTAKSPTKILPAPTPVKGSNIRPSLTALRGPVSVANIQTIRGNMPVATIKAVPSIPGNNRPVPVAAITALRQSGFSNVNLKPVGVKNLPGTQKVIIRQGQLPLKSGTIINPSNAGQVIRIPANANTLQPIQISGGKQVQYVRFVSGSGNTIPTTVINNSKAKMLKSPLGQSSIKTLPIAPNPTSTVKTVLPKPAVSTAATPTTTKRILIPVSQGMSQLCIANDISAETEGEEGEKQQTITTVPITLQQLKNTGSITAIPSSAVAHLRQGRGITTLTNTQLAQLKSGQTSGIQLKPGESGVIPVSAVSQANSDGSFIMSEGQIVMLPAEIVQQIQGEGSNGEAAIESNEAKSKASSENEVNDEESFEKEHGDSDGCRSGSPGRILEANGIRMKKPCNCTRSQCLKLYCECFANGEFCFQCNCNNCFNNIQHEEERQKSIRSCLERNPSAFRPKIQIGETEEDERRHNKGCHCKRSGCLKNYCECYEAKITCSKSCKCVGCKNTEEFLEGTRSGLIELADAVEETFNSEQKTDYNIRSQSTISNLKQPYNFMSSEVVEATCQCLLAQAEEAERNGLSTEEGERLIIEEFGRCLVQIIGCSNPEENAAR</sequence>
<feature type="region of interest" description="Disordered" evidence="4">
    <location>
        <begin position="418"/>
        <end position="438"/>
    </location>
</feature>
<feature type="region of interest" description="Disordered" evidence="4">
    <location>
        <begin position="1"/>
        <end position="46"/>
    </location>
</feature>
<feature type="compositionally biased region" description="Low complexity" evidence="4">
    <location>
        <begin position="418"/>
        <end position="430"/>
    </location>
</feature>
<comment type="similarity">
    <text evidence="2">Belongs to the lin-54 family.</text>
</comment>
<name>A0AAW2I046_9NEOP</name>
<feature type="region of interest" description="Disordered" evidence="4">
    <location>
        <begin position="758"/>
        <end position="801"/>
    </location>
</feature>
<dbReference type="PROSITE" id="PS51634">
    <property type="entry name" value="CRC"/>
    <property type="match status" value="1"/>
</dbReference>
<dbReference type="GO" id="GO:0005634">
    <property type="term" value="C:nucleus"/>
    <property type="evidence" value="ECO:0007669"/>
    <property type="project" value="UniProtKB-SubCell"/>
</dbReference>
<comment type="caution">
    <text evidence="6">The sequence shown here is derived from an EMBL/GenBank/DDBJ whole genome shotgun (WGS) entry which is preliminary data.</text>
</comment>
<evidence type="ECO:0000256" key="4">
    <source>
        <dbReference type="SAM" id="MobiDB-lite"/>
    </source>
</evidence>
<dbReference type="InterPro" id="IPR028307">
    <property type="entry name" value="Lin-54_fam"/>
</dbReference>
<organism evidence="6">
    <name type="scientific">Menopon gallinae</name>
    <name type="common">poultry shaft louse</name>
    <dbReference type="NCBI Taxonomy" id="328185"/>
    <lineage>
        <taxon>Eukaryota</taxon>
        <taxon>Metazoa</taxon>
        <taxon>Ecdysozoa</taxon>
        <taxon>Arthropoda</taxon>
        <taxon>Hexapoda</taxon>
        <taxon>Insecta</taxon>
        <taxon>Pterygota</taxon>
        <taxon>Neoptera</taxon>
        <taxon>Paraneoptera</taxon>
        <taxon>Psocodea</taxon>
        <taxon>Troctomorpha</taxon>
        <taxon>Phthiraptera</taxon>
        <taxon>Amblycera</taxon>
        <taxon>Menoponidae</taxon>
        <taxon>Menopon</taxon>
    </lineage>
</organism>
<evidence type="ECO:0000256" key="2">
    <source>
        <dbReference type="ARBA" id="ARBA00007267"/>
    </source>
</evidence>
<dbReference type="GO" id="GO:0006355">
    <property type="term" value="P:regulation of DNA-templated transcription"/>
    <property type="evidence" value="ECO:0007669"/>
    <property type="project" value="TreeGrafter"/>
</dbReference>
<keyword evidence="3" id="KW-0539">Nucleus</keyword>
<evidence type="ECO:0000259" key="5">
    <source>
        <dbReference type="PROSITE" id="PS51634"/>
    </source>
</evidence>
<accession>A0AAW2I046</accession>
<evidence type="ECO:0000256" key="1">
    <source>
        <dbReference type="ARBA" id="ARBA00004123"/>
    </source>
</evidence>
<dbReference type="PANTHER" id="PTHR12446">
    <property type="entry name" value="TESMIN/TSO1-RELATED"/>
    <property type="match status" value="1"/>
</dbReference>
<dbReference type="EMBL" id="JARGDH010000002">
    <property type="protein sequence ID" value="KAL0274885.1"/>
    <property type="molecule type" value="Genomic_DNA"/>
</dbReference>
<dbReference type="InterPro" id="IPR005172">
    <property type="entry name" value="CRC"/>
</dbReference>
<dbReference type="Pfam" id="PF03638">
    <property type="entry name" value="TCR"/>
    <property type="match status" value="2"/>
</dbReference>
<protein>
    <recommendedName>
        <fullName evidence="5">CRC domain-containing protein</fullName>
    </recommendedName>
</protein>
<dbReference type="InterPro" id="IPR033467">
    <property type="entry name" value="Tesmin/TSO1-like_CXC"/>
</dbReference>
<dbReference type="SMART" id="SM01114">
    <property type="entry name" value="CXC"/>
    <property type="match status" value="2"/>
</dbReference>